<keyword evidence="1" id="KW-1133">Transmembrane helix</keyword>
<evidence type="ECO:0000259" key="2">
    <source>
        <dbReference type="Pfam" id="PF20151"/>
    </source>
</evidence>
<gene>
    <name evidence="3" type="ORF">GYMLUDRAFT_42322</name>
</gene>
<dbReference type="AlphaFoldDB" id="A0A0D0C169"/>
<feature type="transmembrane region" description="Helical" evidence="1">
    <location>
        <begin position="59"/>
        <end position="80"/>
    </location>
</feature>
<sequence length="266" mass="30320">MYWDHLLTLADEVQYLWKRPVRASTVLFFLNRYLAVLGNIVVTVSLLSTDLPESSCQLFYIFHQFLLVVMQIIIGLLLTIRIYALYHRNKRVLTALLFIAAILTALAILSMFFRQSSQSKKSSVGCRTELTFISSVQIAAAWEALFLYDSTLFAMTLYRAYKTRHELHILRELRISLLVILLRDGSLYFGIMAFANALNIATFYYPLPYLRGVLTTFASSISVTMMSRLMFNLHKIADSGLYTSHMTTVTDDPFIAPPPDTLQSLG</sequence>
<feature type="transmembrane region" description="Helical" evidence="1">
    <location>
        <begin position="26"/>
        <end position="47"/>
    </location>
</feature>
<evidence type="ECO:0000256" key="1">
    <source>
        <dbReference type="SAM" id="Phobius"/>
    </source>
</evidence>
<protein>
    <recommendedName>
        <fullName evidence="2">DUF6533 domain-containing protein</fullName>
    </recommendedName>
</protein>
<dbReference type="InterPro" id="IPR045340">
    <property type="entry name" value="DUF6533"/>
</dbReference>
<dbReference type="EMBL" id="KN834769">
    <property type="protein sequence ID" value="KIK61901.1"/>
    <property type="molecule type" value="Genomic_DNA"/>
</dbReference>
<dbReference type="Pfam" id="PF20151">
    <property type="entry name" value="DUF6533"/>
    <property type="match status" value="1"/>
</dbReference>
<name>A0A0D0C169_9AGAR</name>
<dbReference type="Proteomes" id="UP000053593">
    <property type="component" value="Unassembled WGS sequence"/>
</dbReference>
<evidence type="ECO:0000313" key="4">
    <source>
        <dbReference type="Proteomes" id="UP000053593"/>
    </source>
</evidence>
<dbReference type="HOGENOM" id="CLU_035509_7_0_1"/>
<feature type="transmembrane region" description="Helical" evidence="1">
    <location>
        <begin position="132"/>
        <end position="154"/>
    </location>
</feature>
<evidence type="ECO:0000313" key="3">
    <source>
        <dbReference type="EMBL" id="KIK61901.1"/>
    </source>
</evidence>
<dbReference type="OrthoDB" id="2686513at2759"/>
<feature type="transmembrane region" description="Helical" evidence="1">
    <location>
        <begin position="175"/>
        <end position="197"/>
    </location>
</feature>
<feature type="transmembrane region" description="Helical" evidence="1">
    <location>
        <begin position="209"/>
        <end position="231"/>
    </location>
</feature>
<keyword evidence="1" id="KW-0812">Transmembrane</keyword>
<feature type="transmembrane region" description="Helical" evidence="1">
    <location>
        <begin position="92"/>
        <end position="112"/>
    </location>
</feature>
<keyword evidence="4" id="KW-1185">Reference proteome</keyword>
<accession>A0A0D0C169</accession>
<keyword evidence="1" id="KW-0472">Membrane</keyword>
<feature type="domain" description="DUF6533" evidence="2">
    <location>
        <begin position="2"/>
        <end position="37"/>
    </location>
</feature>
<proteinExistence type="predicted"/>
<organism evidence="3 4">
    <name type="scientific">Collybiopsis luxurians FD-317 M1</name>
    <dbReference type="NCBI Taxonomy" id="944289"/>
    <lineage>
        <taxon>Eukaryota</taxon>
        <taxon>Fungi</taxon>
        <taxon>Dikarya</taxon>
        <taxon>Basidiomycota</taxon>
        <taxon>Agaricomycotina</taxon>
        <taxon>Agaricomycetes</taxon>
        <taxon>Agaricomycetidae</taxon>
        <taxon>Agaricales</taxon>
        <taxon>Marasmiineae</taxon>
        <taxon>Omphalotaceae</taxon>
        <taxon>Collybiopsis</taxon>
        <taxon>Collybiopsis luxurians</taxon>
    </lineage>
</organism>
<reference evidence="3 4" key="1">
    <citation type="submission" date="2014-04" db="EMBL/GenBank/DDBJ databases">
        <title>Evolutionary Origins and Diversification of the Mycorrhizal Mutualists.</title>
        <authorList>
            <consortium name="DOE Joint Genome Institute"/>
            <consortium name="Mycorrhizal Genomics Consortium"/>
            <person name="Kohler A."/>
            <person name="Kuo A."/>
            <person name="Nagy L.G."/>
            <person name="Floudas D."/>
            <person name="Copeland A."/>
            <person name="Barry K.W."/>
            <person name="Cichocki N."/>
            <person name="Veneault-Fourrey C."/>
            <person name="LaButti K."/>
            <person name="Lindquist E.A."/>
            <person name="Lipzen A."/>
            <person name="Lundell T."/>
            <person name="Morin E."/>
            <person name="Murat C."/>
            <person name="Riley R."/>
            <person name="Ohm R."/>
            <person name="Sun H."/>
            <person name="Tunlid A."/>
            <person name="Henrissat B."/>
            <person name="Grigoriev I.V."/>
            <person name="Hibbett D.S."/>
            <person name="Martin F."/>
        </authorList>
    </citation>
    <scope>NUCLEOTIDE SEQUENCE [LARGE SCALE GENOMIC DNA]</scope>
    <source>
        <strain evidence="3 4">FD-317 M1</strain>
    </source>
</reference>